<keyword evidence="2" id="KW-1185">Reference proteome</keyword>
<comment type="caution">
    <text evidence="1">The sequence shown here is derived from an EMBL/GenBank/DDBJ whole genome shotgun (WGS) entry which is preliminary data.</text>
</comment>
<dbReference type="AlphaFoldDB" id="A0A225W9K0"/>
<accession>A0A225W9K0</accession>
<dbReference type="CDD" id="cd00024">
    <property type="entry name" value="CD_CSD"/>
    <property type="match status" value="1"/>
</dbReference>
<evidence type="ECO:0000313" key="2">
    <source>
        <dbReference type="Proteomes" id="UP000198211"/>
    </source>
</evidence>
<dbReference type="InterPro" id="IPR016197">
    <property type="entry name" value="Chromo-like_dom_sf"/>
</dbReference>
<evidence type="ECO:0008006" key="3">
    <source>
        <dbReference type="Google" id="ProtNLM"/>
    </source>
</evidence>
<organism evidence="1 2">
    <name type="scientific">Phytophthora megakarya</name>
    <dbReference type="NCBI Taxonomy" id="4795"/>
    <lineage>
        <taxon>Eukaryota</taxon>
        <taxon>Sar</taxon>
        <taxon>Stramenopiles</taxon>
        <taxon>Oomycota</taxon>
        <taxon>Peronosporomycetes</taxon>
        <taxon>Peronosporales</taxon>
        <taxon>Peronosporaceae</taxon>
        <taxon>Phytophthora</taxon>
    </lineage>
</organism>
<dbReference type="Proteomes" id="UP000198211">
    <property type="component" value="Unassembled WGS sequence"/>
</dbReference>
<dbReference type="EMBL" id="NBNE01001343">
    <property type="protein sequence ID" value="OWZ14416.1"/>
    <property type="molecule type" value="Genomic_DNA"/>
</dbReference>
<sequence>MTTHYARSRQTIASTQRPHRPKPFLEWCKLHLKQRGWGRLDEAAARYLKIFGLILRDPSETPGDAIKRQLDAIPQACITKGRLIAAAAQVEDAGETEWVLPAGVDLVGRPIYQMRTILDHRRINGHVVFLTSWEPTWEPATNPPSAEVKKYRKRRRIKVKRQFIEAEAHEE</sequence>
<name>A0A225W9K0_9STRA</name>
<dbReference type="OrthoDB" id="99098at2759"/>
<dbReference type="SUPFAM" id="SSF54160">
    <property type="entry name" value="Chromo domain-like"/>
    <property type="match status" value="1"/>
</dbReference>
<protein>
    <recommendedName>
        <fullName evidence="3">Chromo domain-containing protein</fullName>
    </recommendedName>
</protein>
<proteinExistence type="predicted"/>
<evidence type="ECO:0000313" key="1">
    <source>
        <dbReference type="EMBL" id="OWZ14416.1"/>
    </source>
</evidence>
<reference evidence="2" key="1">
    <citation type="submission" date="2017-03" db="EMBL/GenBank/DDBJ databases">
        <title>Phytopthora megakarya and P. palmivora, two closely related causual agents of cacao black pod achieved similar genome size and gene model numbers by different mechanisms.</title>
        <authorList>
            <person name="Ali S."/>
            <person name="Shao J."/>
            <person name="Larry D.J."/>
            <person name="Kronmiller B."/>
            <person name="Shen D."/>
            <person name="Strem M.D."/>
            <person name="Melnick R.L."/>
            <person name="Guiltinan M.J."/>
            <person name="Tyler B.M."/>
            <person name="Meinhardt L.W."/>
            <person name="Bailey B.A."/>
        </authorList>
    </citation>
    <scope>NUCLEOTIDE SEQUENCE [LARGE SCALE GENOMIC DNA]</scope>
    <source>
        <strain evidence="2">zdho120</strain>
    </source>
</reference>
<gene>
    <name evidence="1" type="ORF">PHMEG_00012108</name>
</gene>